<reference evidence="2 3" key="1">
    <citation type="journal article" date="2022" name="G3 (Bethesda)">
        <title>Whole-genome sequence and methylome profiling of the almond [Prunus dulcis (Mill.) D.A. Webb] cultivar 'Nonpareil'.</title>
        <authorList>
            <person name="D'Amico-Willman K.M."/>
            <person name="Ouma W.Z."/>
            <person name="Meulia T."/>
            <person name="Sideli G.M."/>
            <person name="Gradziel T.M."/>
            <person name="Fresnedo-Ramirez J."/>
        </authorList>
    </citation>
    <scope>NUCLEOTIDE SEQUENCE [LARGE SCALE GENOMIC DNA]</scope>
    <source>
        <strain evidence="2">Clone GOH B32 T37-40</strain>
    </source>
</reference>
<proteinExistence type="predicted"/>
<evidence type="ECO:0000313" key="3">
    <source>
        <dbReference type="Proteomes" id="UP001054821"/>
    </source>
</evidence>
<gene>
    <name evidence="2" type="ORF">L3X38_018501</name>
</gene>
<dbReference type="Proteomes" id="UP001054821">
    <property type="component" value="Chromosome 3"/>
</dbReference>
<feature type="domain" description="Reverse transcriptase/retrotransposon-derived protein RNase H-like" evidence="1">
    <location>
        <begin position="2"/>
        <end position="51"/>
    </location>
</feature>
<dbReference type="AlphaFoldDB" id="A0AAD4WAX6"/>
<comment type="caution">
    <text evidence="2">The sequence shown here is derived from an EMBL/GenBank/DDBJ whole genome shotgun (WGS) entry which is preliminary data.</text>
</comment>
<evidence type="ECO:0000313" key="2">
    <source>
        <dbReference type="EMBL" id="KAI5339229.1"/>
    </source>
</evidence>
<dbReference type="Pfam" id="PF17919">
    <property type="entry name" value="RT_RNaseH_2"/>
    <property type="match status" value="1"/>
</dbReference>
<accession>A0AAD4WAX6</accession>
<dbReference type="EMBL" id="JAJFAZ020000003">
    <property type="protein sequence ID" value="KAI5339229.1"/>
    <property type="molecule type" value="Genomic_DNA"/>
</dbReference>
<protein>
    <recommendedName>
        <fullName evidence="1">Reverse transcriptase/retrotransposon-derived protein RNase H-like domain-containing protein</fullName>
    </recommendedName>
</protein>
<dbReference type="InterPro" id="IPR041577">
    <property type="entry name" value="RT_RNaseH_2"/>
</dbReference>
<name>A0AAD4WAX6_PRUDU</name>
<organism evidence="2 3">
    <name type="scientific">Prunus dulcis</name>
    <name type="common">Almond</name>
    <name type="synonym">Amygdalus dulcis</name>
    <dbReference type="NCBI Taxonomy" id="3755"/>
    <lineage>
        <taxon>Eukaryota</taxon>
        <taxon>Viridiplantae</taxon>
        <taxon>Streptophyta</taxon>
        <taxon>Embryophyta</taxon>
        <taxon>Tracheophyta</taxon>
        <taxon>Spermatophyta</taxon>
        <taxon>Magnoliopsida</taxon>
        <taxon>eudicotyledons</taxon>
        <taxon>Gunneridae</taxon>
        <taxon>Pentapetalae</taxon>
        <taxon>rosids</taxon>
        <taxon>fabids</taxon>
        <taxon>Rosales</taxon>
        <taxon>Rosaceae</taxon>
        <taxon>Amygdaloideae</taxon>
        <taxon>Amygdaleae</taxon>
        <taxon>Prunus</taxon>
    </lineage>
</organism>
<sequence>MEEPVLRLPDLSKPFEVHIDASDFAISGVLMEDGHPLVFKSGKLNDTELRMREGLLHDPQAKTLLELVKDGKTGRFWLDDGVLYATGKLLKECHDSKWARHPGTHQTLALMSEAYY</sequence>
<dbReference type="InterPro" id="IPR043502">
    <property type="entry name" value="DNA/RNA_pol_sf"/>
</dbReference>
<dbReference type="SUPFAM" id="SSF56672">
    <property type="entry name" value="DNA/RNA polymerases"/>
    <property type="match status" value="1"/>
</dbReference>
<keyword evidence="3" id="KW-1185">Reference proteome</keyword>
<evidence type="ECO:0000259" key="1">
    <source>
        <dbReference type="Pfam" id="PF17919"/>
    </source>
</evidence>